<name>A0A917M7I7_9BACT</name>
<dbReference type="InterPro" id="IPR014718">
    <property type="entry name" value="GH-type_carb-bd"/>
</dbReference>
<dbReference type="InterPro" id="IPR011013">
    <property type="entry name" value="Gal_mutarotase_sf_dom"/>
</dbReference>
<comment type="caution">
    <text evidence="1">The sequence shown here is derived from an EMBL/GenBank/DDBJ whole genome shotgun (WGS) entry which is preliminary data.</text>
</comment>
<gene>
    <name evidence="1" type="ORF">GCM10011585_29860</name>
</gene>
<keyword evidence="2" id="KW-1185">Reference proteome</keyword>
<protein>
    <recommendedName>
        <fullName evidence="3">Galactose mutarotase-like enzyme</fullName>
    </recommendedName>
</protein>
<dbReference type="AlphaFoldDB" id="A0A917M7I7"/>
<evidence type="ECO:0000313" key="1">
    <source>
        <dbReference type="EMBL" id="GGG84111.1"/>
    </source>
</evidence>
<dbReference type="GO" id="GO:0030246">
    <property type="term" value="F:carbohydrate binding"/>
    <property type="evidence" value="ECO:0007669"/>
    <property type="project" value="InterPro"/>
</dbReference>
<dbReference type="SUPFAM" id="SSF74650">
    <property type="entry name" value="Galactose mutarotase-like"/>
    <property type="match status" value="1"/>
</dbReference>
<reference evidence="1" key="2">
    <citation type="submission" date="2020-09" db="EMBL/GenBank/DDBJ databases">
        <authorList>
            <person name="Sun Q."/>
            <person name="Zhou Y."/>
        </authorList>
    </citation>
    <scope>NUCLEOTIDE SEQUENCE</scope>
    <source>
        <strain evidence="1">CGMCC 1.12997</strain>
    </source>
</reference>
<evidence type="ECO:0008006" key="3">
    <source>
        <dbReference type="Google" id="ProtNLM"/>
    </source>
</evidence>
<sequence length="371" mass="40069">MAVTLTNGLVELTLLPGGGHLARWAFAGEQNTLWEAPWKTADPGSAEHAAIATEFADEEAGSYLASYTGHVLCLDGFGPASQADAAAGVSLHGEAPTATWAFTSEQENEANGSVELPVAGLRVERRFVIAAGESVLRVEEQVTNLRTAERDLHWVQHSTFGTPLFAAGNGRATASVHKGVTLPQDYDGRNLLARDTEFIWPYAPGADGERVDLRELFGRRGAGFVAATQQDAGRKHGFVALCQAEVGLAVGYVFRVEDFPWVTLWEENHARDAAPWLGRVEARGMEFGTTPLPLGKEAVDARGPLFGSPTSRRIGAHETLRAPWMMFVVEVPHGWREVEDVRVEADEIVLIHQGERVRVGVRGAAAFLGTA</sequence>
<dbReference type="GO" id="GO:0005975">
    <property type="term" value="P:carbohydrate metabolic process"/>
    <property type="evidence" value="ECO:0007669"/>
    <property type="project" value="InterPro"/>
</dbReference>
<accession>A0A917M7I7</accession>
<dbReference type="Proteomes" id="UP000647241">
    <property type="component" value="Unassembled WGS sequence"/>
</dbReference>
<organism evidence="1 2">
    <name type="scientific">Edaphobacter dinghuensis</name>
    <dbReference type="NCBI Taxonomy" id="1560005"/>
    <lineage>
        <taxon>Bacteria</taxon>
        <taxon>Pseudomonadati</taxon>
        <taxon>Acidobacteriota</taxon>
        <taxon>Terriglobia</taxon>
        <taxon>Terriglobales</taxon>
        <taxon>Acidobacteriaceae</taxon>
        <taxon>Edaphobacter</taxon>
    </lineage>
</organism>
<reference evidence="1" key="1">
    <citation type="journal article" date="2014" name="Int. J. Syst. Evol. Microbiol.">
        <title>Complete genome sequence of Corynebacterium casei LMG S-19264T (=DSM 44701T), isolated from a smear-ripened cheese.</title>
        <authorList>
            <consortium name="US DOE Joint Genome Institute (JGI-PGF)"/>
            <person name="Walter F."/>
            <person name="Albersmeier A."/>
            <person name="Kalinowski J."/>
            <person name="Ruckert C."/>
        </authorList>
    </citation>
    <scope>NUCLEOTIDE SEQUENCE</scope>
    <source>
        <strain evidence="1">CGMCC 1.12997</strain>
    </source>
</reference>
<proteinExistence type="predicted"/>
<dbReference type="Gene3D" id="2.70.98.10">
    <property type="match status" value="1"/>
</dbReference>
<evidence type="ECO:0000313" key="2">
    <source>
        <dbReference type="Proteomes" id="UP000647241"/>
    </source>
</evidence>
<dbReference type="EMBL" id="BMGT01000003">
    <property type="protein sequence ID" value="GGG84111.1"/>
    <property type="molecule type" value="Genomic_DNA"/>
</dbReference>
<dbReference type="GO" id="GO:0003824">
    <property type="term" value="F:catalytic activity"/>
    <property type="evidence" value="ECO:0007669"/>
    <property type="project" value="InterPro"/>
</dbReference>